<keyword evidence="1" id="KW-0472">Membrane</keyword>
<organism evidence="2 3">
    <name type="scientific">Acidithiobacillus caldus (strain ATCC 51756 / DSM 8584 / KU)</name>
    <dbReference type="NCBI Taxonomy" id="637389"/>
    <lineage>
        <taxon>Bacteria</taxon>
        <taxon>Pseudomonadati</taxon>
        <taxon>Pseudomonadota</taxon>
        <taxon>Acidithiobacillia</taxon>
        <taxon>Acidithiobacillales</taxon>
        <taxon>Acidithiobacillaceae</taxon>
        <taxon>Acidithiobacillus</taxon>
    </lineage>
</organism>
<proteinExistence type="predicted"/>
<reference evidence="2 3" key="1">
    <citation type="journal article" date="2009" name="J. Bacteriol.">
        <title>Draft genome sequence of the extremely acidophilic bacterium Acidithiobacillus caldus ATCC 51756 reveals metabolic versatility in the genus Acidithiobacillus.</title>
        <authorList>
            <person name="Valdes J."/>
            <person name="Quatrini R."/>
            <person name="Hallberg K."/>
            <person name="Dopson M."/>
            <person name="Valenzuela P.D."/>
            <person name="Holmes D.S."/>
        </authorList>
    </citation>
    <scope>NUCLEOTIDE SEQUENCE [LARGE SCALE GENOMIC DNA]</scope>
    <source>
        <strain evidence="3">ATCC 51756 / DSM 8584 / KU</strain>
    </source>
</reference>
<evidence type="ECO:0000313" key="3">
    <source>
        <dbReference type="Proteomes" id="UP000005522"/>
    </source>
</evidence>
<dbReference type="AlphaFoldDB" id="A0A059ZV03"/>
<dbReference type="EMBL" id="CP005986">
    <property type="protein sequence ID" value="AIA55455.1"/>
    <property type="molecule type" value="Genomic_DNA"/>
</dbReference>
<sequence>MGIPVPRYMGVGVEMGARAAMGMRMHTMVMLRFVAIPVLMGISEHIAR</sequence>
<dbReference type="HOGENOM" id="CLU_3148299_0_0_6"/>
<keyword evidence="1" id="KW-1133">Transmembrane helix</keyword>
<dbReference type="RefSeq" id="WP_004872455.1">
    <property type="nucleotide sequence ID" value="NZ_CP005986.1"/>
</dbReference>
<evidence type="ECO:0000256" key="1">
    <source>
        <dbReference type="SAM" id="Phobius"/>
    </source>
</evidence>
<dbReference type="KEGG" id="acz:Acaty_c1591"/>
<name>A0A059ZV03_ACICK</name>
<evidence type="ECO:0000313" key="2">
    <source>
        <dbReference type="EMBL" id="AIA55455.1"/>
    </source>
</evidence>
<feature type="transmembrane region" description="Helical" evidence="1">
    <location>
        <begin position="29"/>
        <end position="47"/>
    </location>
</feature>
<accession>A0A059ZV03</accession>
<dbReference type="Proteomes" id="UP000005522">
    <property type="component" value="Chromosome"/>
</dbReference>
<gene>
    <name evidence="2" type="ORF">Acaty_c1591</name>
</gene>
<keyword evidence="1" id="KW-0812">Transmembrane</keyword>
<protein>
    <submittedName>
        <fullName evidence="2">Uncharacterized protein</fullName>
    </submittedName>
</protein>